<reference evidence="2 3" key="2">
    <citation type="journal article" date="2020" name="Microbiol. Resour. Announc.">
        <title>Antarctic desert soil bacteria exhibit high novel natural product potential, evaluated through long-read genome sequencing and comparative genomics.</title>
        <authorList>
            <person name="Benaud N."/>
            <person name="Edwards R.J."/>
            <person name="Amos T.G."/>
            <person name="D'Agostino P.M."/>
            <person name="Gutierrez-Chavez C."/>
            <person name="Montgomery K."/>
            <person name="Nicetic I."/>
            <person name="Ferrari B.C."/>
        </authorList>
    </citation>
    <scope>NUCLEOTIDE SEQUENCE [LARGE SCALE GENOMIC DNA]</scope>
    <source>
        <strain evidence="2 3">SPB151</strain>
    </source>
</reference>
<dbReference type="AlphaFoldDB" id="A0A7G6X5F2"/>
<dbReference type="PANTHER" id="PTHR30336">
    <property type="entry name" value="INNER MEMBRANE PROTEIN, PROBABLE PERMEASE"/>
    <property type="match status" value="1"/>
</dbReference>
<reference evidence="3" key="1">
    <citation type="submission" date="2019-09" db="EMBL/GenBank/DDBJ databases">
        <title>Antimicrobial potential of Antarctic Bacteria.</title>
        <authorList>
            <person name="Benaud N."/>
            <person name="Edwards R.J."/>
            <person name="Ferrari B.C."/>
        </authorList>
    </citation>
    <scope>NUCLEOTIDE SEQUENCE [LARGE SCALE GENOMIC DNA]</scope>
    <source>
        <strain evidence="3">SPB151</strain>
    </source>
</reference>
<dbReference type="InterPro" id="IPR014729">
    <property type="entry name" value="Rossmann-like_a/b/a_fold"/>
</dbReference>
<organism evidence="2 3">
    <name type="scientific">Kribbella qitaiheensis</name>
    <dbReference type="NCBI Taxonomy" id="1544730"/>
    <lineage>
        <taxon>Bacteria</taxon>
        <taxon>Bacillati</taxon>
        <taxon>Actinomycetota</taxon>
        <taxon>Actinomycetes</taxon>
        <taxon>Propionibacteriales</taxon>
        <taxon>Kribbellaceae</taxon>
        <taxon>Kribbella</taxon>
    </lineage>
</organism>
<evidence type="ECO:0000259" key="1">
    <source>
        <dbReference type="Pfam" id="PF02698"/>
    </source>
</evidence>
<dbReference type="EMBL" id="CP043661">
    <property type="protein sequence ID" value="QNE21467.1"/>
    <property type="molecule type" value="Genomic_DNA"/>
</dbReference>
<accession>A0A7G6X5F2</accession>
<name>A0A7G6X5F2_9ACTN</name>
<dbReference type="PANTHER" id="PTHR30336:SF20">
    <property type="entry name" value="DUF218 DOMAIN-CONTAINING PROTEIN"/>
    <property type="match status" value="1"/>
</dbReference>
<evidence type="ECO:0000313" key="2">
    <source>
        <dbReference type="EMBL" id="QNE21467.1"/>
    </source>
</evidence>
<evidence type="ECO:0000313" key="3">
    <source>
        <dbReference type="Proteomes" id="UP000515563"/>
    </source>
</evidence>
<dbReference type="InterPro" id="IPR003848">
    <property type="entry name" value="DUF218"/>
</dbReference>
<dbReference type="RefSeq" id="WP_185443873.1">
    <property type="nucleotide sequence ID" value="NZ_CP043661.1"/>
</dbReference>
<dbReference type="InterPro" id="IPR051599">
    <property type="entry name" value="Cell_Envelope_Assoc"/>
</dbReference>
<sequence>MIDDDLRTLGRYLARRDIDELGRKVDLLVLMGSAVLESVEVTASAFHQKVTERILISGGIGHSTRYLIEAIELRGLGQVDTAGRPESHIFRDLLIGRGVSPAAIEVEDRSTNCGENAEFSRQLVQTATSLLLIQDPTMQRRTHASFERAFPGTELISFAPVIPDGWSGRRFVSLVLGEIRRLHDTPEGYGPRGANHIGHVDVPPHVLLAYRNVAAEHPELVRPPGG</sequence>
<dbReference type="Pfam" id="PF02698">
    <property type="entry name" value="DUF218"/>
    <property type="match status" value="1"/>
</dbReference>
<keyword evidence="3" id="KW-1185">Reference proteome</keyword>
<feature type="domain" description="DUF218" evidence="1">
    <location>
        <begin position="29"/>
        <end position="156"/>
    </location>
</feature>
<dbReference type="Gene3D" id="3.40.50.620">
    <property type="entry name" value="HUPs"/>
    <property type="match status" value="1"/>
</dbReference>
<dbReference type="Proteomes" id="UP000515563">
    <property type="component" value="Chromosome"/>
</dbReference>
<dbReference type="CDD" id="cd06259">
    <property type="entry name" value="YdcF-like"/>
    <property type="match status" value="1"/>
</dbReference>
<gene>
    <name evidence="2" type="ORF">F1D05_30555</name>
</gene>
<protein>
    <submittedName>
        <fullName evidence="2">YdcF family protein</fullName>
    </submittedName>
</protein>
<dbReference type="KEGG" id="kqi:F1D05_30555"/>
<proteinExistence type="predicted"/>
<dbReference type="GO" id="GO:0005886">
    <property type="term" value="C:plasma membrane"/>
    <property type="evidence" value="ECO:0007669"/>
    <property type="project" value="TreeGrafter"/>
</dbReference>